<feature type="domain" description="Glucose-methanol-choline oxidoreductase C-terminal" evidence="6">
    <location>
        <begin position="403"/>
        <end position="465"/>
    </location>
</feature>
<comment type="caution">
    <text evidence="7">The sequence shown here is derived from an EMBL/GenBank/DDBJ whole genome shotgun (WGS) entry which is preliminary data.</text>
</comment>
<accession>A0A937G2L9</accession>
<dbReference type="AlphaFoldDB" id="A0A937G2L9"/>
<keyword evidence="8" id="KW-1185">Reference proteome</keyword>
<dbReference type="Pfam" id="PF05199">
    <property type="entry name" value="GMC_oxred_C"/>
    <property type="match status" value="1"/>
</dbReference>
<keyword evidence="4" id="KW-0274">FAD</keyword>
<name>A0A937G2L9_9BACT</name>
<dbReference type="Proteomes" id="UP000614216">
    <property type="component" value="Unassembled WGS sequence"/>
</dbReference>
<evidence type="ECO:0000256" key="5">
    <source>
        <dbReference type="ARBA" id="ARBA00023002"/>
    </source>
</evidence>
<protein>
    <submittedName>
        <fullName evidence="7">GMC family oxidoreductase</fullName>
    </submittedName>
</protein>
<evidence type="ECO:0000256" key="4">
    <source>
        <dbReference type="ARBA" id="ARBA00022827"/>
    </source>
</evidence>
<dbReference type="PANTHER" id="PTHR42784">
    <property type="entry name" value="PYRANOSE 2-OXIDASE"/>
    <property type="match status" value="1"/>
</dbReference>
<evidence type="ECO:0000259" key="6">
    <source>
        <dbReference type="Pfam" id="PF05199"/>
    </source>
</evidence>
<sequence length="475" mass="53321">MTDRYDLIIVGTGFASSFFLKSYLEKAGTNKKVLVLERGKFHPYTERLALKRGQKRFQIKKAGQTYSSDVDKIWVFDPNFGGSSNCWTGCTPRFLPNDFKIKSLYGVGQDWPISYDDIEPYYNEVENIMAISGPEQTPFPKKGPYPLPAHQLSTVDRLLQSKYGDKYISQPTARASRTVGERGACCSSSVCDLCPVNSKFTIENGLGYIYEDPRVTVKYEAQVIGLDTQENLAKSVHYVQENTEKKADGETIVLGANAVFNAHILLNSGDSNLNTGTGICEQVGVFARLYYNDLDNVGGSSIISANGYMMYDGEHRKNYAGCIIESFNTPFVRNEAGKWRKLSIFKFIYEDLPQQENKIVLSDDERKPKVVYNSHSDYAQRGIARLPEDINKYFGFLPIEKVEIDDYSQKTEFHVCSTTKMGLTSDDSVIDKNMVHHKYRNVLVLGSSSYPSITPANPTLTLSALSLRAAEKYLA</sequence>
<dbReference type="InterPro" id="IPR007867">
    <property type="entry name" value="GMC_OxRtase_C"/>
</dbReference>
<dbReference type="SUPFAM" id="SSF51905">
    <property type="entry name" value="FAD/NAD(P)-binding domain"/>
    <property type="match status" value="1"/>
</dbReference>
<comment type="similarity">
    <text evidence="2">Belongs to the GMC oxidoreductase family.</text>
</comment>
<dbReference type="InterPro" id="IPR051473">
    <property type="entry name" value="P2Ox-like"/>
</dbReference>
<dbReference type="Gene3D" id="3.50.50.60">
    <property type="entry name" value="FAD/NAD(P)-binding domain"/>
    <property type="match status" value="2"/>
</dbReference>
<evidence type="ECO:0000256" key="2">
    <source>
        <dbReference type="ARBA" id="ARBA00010790"/>
    </source>
</evidence>
<evidence type="ECO:0000313" key="7">
    <source>
        <dbReference type="EMBL" id="MBL6448898.1"/>
    </source>
</evidence>
<dbReference type="GO" id="GO:0016614">
    <property type="term" value="F:oxidoreductase activity, acting on CH-OH group of donors"/>
    <property type="evidence" value="ECO:0007669"/>
    <property type="project" value="InterPro"/>
</dbReference>
<keyword evidence="3" id="KW-0285">Flavoprotein</keyword>
<dbReference type="InterPro" id="IPR036188">
    <property type="entry name" value="FAD/NAD-bd_sf"/>
</dbReference>
<dbReference type="PANTHER" id="PTHR42784:SF1">
    <property type="entry name" value="PYRANOSE 2-OXIDASE"/>
    <property type="match status" value="1"/>
</dbReference>
<dbReference type="RefSeq" id="WP_202858436.1">
    <property type="nucleotide sequence ID" value="NZ_JAEUGD010000066.1"/>
</dbReference>
<comment type="cofactor">
    <cofactor evidence="1">
        <name>FAD</name>
        <dbReference type="ChEBI" id="CHEBI:57692"/>
    </cofactor>
</comment>
<proteinExistence type="inferred from homology"/>
<gene>
    <name evidence="7" type="ORF">JMN32_21480</name>
</gene>
<dbReference type="EMBL" id="JAEUGD010000066">
    <property type="protein sequence ID" value="MBL6448898.1"/>
    <property type="molecule type" value="Genomic_DNA"/>
</dbReference>
<evidence type="ECO:0000256" key="1">
    <source>
        <dbReference type="ARBA" id="ARBA00001974"/>
    </source>
</evidence>
<evidence type="ECO:0000256" key="3">
    <source>
        <dbReference type="ARBA" id="ARBA00022630"/>
    </source>
</evidence>
<reference evidence="7" key="1">
    <citation type="submission" date="2021-01" db="EMBL/GenBank/DDBJ databases">
        <title>Fulvivirga kasyanovii gen. nov., sp nov., a novel member of the phylum Bacteroidetes isolated from seawater in a mussel farm.</title>
        <authorList>
            <person name="Zhao L.-H."/>
            <person name="Wang Z.-J."/>
        </authorList>
    </citation>
    <scope>NUCLEOTIDE SEQUENCE</scope>
    <source>
        <strain evidence="7">29W222</strain>
    </source>
</reference>
<organism evidence="7 8">
    <name type="scientific">Fulvivirga marina</name>
    <dbReference type="NCBI Taxonomy" id="2494733"/>
    <lineage>
        <taxon>Bacteria</taxon>
        <taxon>Pseudomonadati</taxon>
        <taxon>Bacteroidota</taxon>
        <taxon>Cytophagia</taxon>
        <taxon>Cytophagales</taxon>
        <taxon>Fulvivirgaceae</taxon>
        <taxon>Fulvivirga</taxon>
    </lineage>
</organism>
<keyword evidence="5" id="KW-0560">Oxidoreductase</keyword>
<evidence type="ECO:0000313" key="8">
    <source>
        <dbReference type="Proteomes" id="UP000614216"/>
    </source>
</evidence>